<dbReference type="AlphaFoldDB" id="A0A7R9QPL4"/>
<dbReference type="Pfam" id="PF00135">
    <property type="entry name" value="COesterase"/>
    <property type="match status" value="1"/>
</dbReference>
<keyword evidence="3 5" id="KW-0378">Hydrolase</keyword>
<protein>
    <recommendedName>
        <fullName evidence="5">Carboxylic ester hydrolase</fullName>
        <ecNumber evidence="5">3.1.1.-</ecNumber>
    </recommendedName>
</protein>
<dbReference type="SUPFAM" id="SSF53474">
    <property type="entry name" value="alpha/beta-Hydrolases"/>
    <property type="match status" value="1"/>
</dbReference>
<evidence type="ECO:0000256" key="1">
    <source>
        <dbReference type="ARBA" id="ARBA00005964"/>
    </source>
</evidence>
<dbReference type="GO" id="GO:0019695">
    <property type="term" value="P:choline metabolic process"/>
    <property type="evidence" value="ECO:0007669"/>
    <property type="project" value="TreeGrafter"/>
</dbReference>
<keyword evidence="4" id="KW-0325">Glycoprotein</keyword>
<dbReference type="InterPro" id="IPR019826">
    <property type="entry name" value="Carboxylesterase_B_AS"/>
</dbReference>
<evidence type="ECO:0000313" key="7">
    <source>
        <dbReference type="EMBL" id="CAD7651920.1"/>
    </source>
</evidence>
<dbReference type="InterPro" id="IPR029058">
    <property type="entry name" value="AB_hydrolase_fold"/>
</dbReference>
<sequence>FNYINCIEVNTTSGVVNGHTIHVLNASIHEFLGIPYAQPPVGALRFAKPVPIEKPSKDIIDATKPGNSCMQKPPDYAQELWGNVTLSEDCLVLNIWTPNVENSTRSEALPLKPVMFYIHGGGLLWGSIFNPIYNGSSFGFLYGEEVSAPGNVGLFDQLLALKWVRENVHLFGGDRDQITIFGQSAGSWSVSAQIFSPLSRGLFKRAIMQSGAHMYNKDRDIINTTEALAMGHELAQQLKCNSSEHWLTCLRGVDAKELLKYIPKYVDPVEGTEYLPISAQKAYETKKFNSDIDLMAGNTLDECSGALSRMFPDVHNITVDVFKGLVSQSNQVFHGLDTENVTNFYLRNVDPEDPGAIERAFDVFYGDLMQICPTYLFAKQYATSVQQLKNIYFFDLTFTSQHVTNITGCQPGKVCHLADLPFVFGMPFRVPEVFTHEETVFSRDVMKMWTNFAKTGF</sequence>
<evidence type="ECO:0000256" key="3">
    <source>
        <dbReference type="ARBA" id="ARBA00022801"/>
    </source>
</evidence>
<proteinExistence type="inferred from homology"/>
<reference evidence="7" key="1">
    <citation type="submission" date="2020-11" db="EMBL/GenBank/DDBJ databases">
        <authorList>
            <person name="Tran Van P."/>
        </authorList>
    </citation>
    <scope>NUCLEOTIDE SEQUENCE</scope>
</reference>
<gene>
    <name evidence="7" type="ORF">ONB1V03_LOCUS8588</name>
</gene>
<dbReference type="PROSITE" id="PS00122">
    <property type="entry name" value="CARBOXYLESTERASE_B_1"/>
    <property type="match status" value="1"/>
</dbReference>
<dbReference type="OrthoDB" id="408631at2759"/>
<dbReference type="EC" id="3.1.1.-" evidence="5"/>
<keyword evidence="8" id="KW-1185">Reference proteome</keyword>
<dbReference type="InterPro" id="IPR050654">
    <property type="entry name" value="AChE-related_enzymes"/>
</dbReference>
<dbReference type="GO" id="GO:0006581">
    <property type="term" value="P:acetylcholine catabolic process"/>
    <property type="evidence" value="ECO:0007669"/>
    <property type="project" value="TreeGrafter"/>
</dbReference>
<keyword evidence="2" id="KW-0719">Serine esterase</keyword>
<dbReference type="Proteomes" id="UP000728032">
    <property type="component" value="Unassembled WGS sequence"/>
</dbReference>
<dbReference type="GO" id="GO:0005615">
    <property type="term" value="C:extracellular space"/>
    <property type="evidence" value="ECO:0007669"/>
    <property type="project" value="TreeGrafter"/>
</dbReference>
<evidence type="ECO:0000256" key="2">
    <source>
        <dbReference type="ARBA" id="ARBA00022487"/>
    </source>
</evidence>
<accession>A0A7R9QPL4</accession>
<evidence type="ECO:0000259" key="6">
    <source>
        <dbReference type="Pfam" id="PF00135"/>
    </source>
</evidence>
<feature type="non-terminal residue" evidence="7">
    <location>
        <position position="1"/>
    </location>
</feature>
<dbReference type="PANTHER" id="PTHR43918:SF4">
    <property type="entry name" value="CARBOXYLIC ESTER HYDROLASE"/>
    <property type="match status" value="1"/>
</dbReference>
<evidence type="ECO:0000256" key="5">
    <source>
        <dbReference type="RuleBase" id="RU361235"/>
    </source>
</evidence>
<feature type="domain" description="Carboxylesterase type B" evidence="6">
    <location>
        <begin position="8"/>
        <end position="456"/>
    </location>
</feature>
<evidence type="ECO:0000313" key="8">
    <source>
        <dbReference type="Proteomes" id="UP000728032"/>
    </source>
</evidence>
<dbReference type="Gene3D" id="3.40.50.1820">
    <property type="entry name" value="alpha/beta hydrolase"/>
    <property type="match status" value="1"/>
</dbReference>
<organism evidence="7">
    <name type="scientific">Oppiella nova</name>
    <dbReference type="NCBI Taxonomy" id="334625"/>
    <lineage>
        <taxon>Eukaryota</taxon>
        <taxon>Metazoa</taxon>
        <taxon>Ecdysozoa</taxon>
        <taxon>Arthropoda</taxon>
        <taxon>Chelicerata</taxon>
        <taxon>Arachnida</taxon>
        <taxon>Acari</taxon>
        <taxon>Acariformes</taxon>
        <taxon>Sarcoptiformes</taxon>
        <taxon>Oribatida</taxon>
        <taxon>Brachypylina</taxon>
        <taxon>Oppioidea</taxon>
        <taxon>Oppiidae</taxon>
        <taxon>Oppiella</taxon>
    </lineage>
</organism>
<dbReference type="EMBL" id="CAJPVJ010004979">
    <property type="protein sequence ID" value="CAG2169104.1"/>
    <property type="molecule type" value="Genomic_DNA"/>
</dbReference>
<dbReference type="GO" id="GO:0003990">
    <property type="term" value="F:acetylcholinesterase activity"/>
    <property type="evidence" value="ECO:0007669"/>
    <property type="project" value="TreeGrafter"/>
</dbReference>
<comment type="similarity">
    <text evidence="1 5">Belongs to the type-B carboxylesterase/lipase family.</text>
</comment>
<dbReference type="PANTHER" id="PTHR43918">
    <property type="entry name" value="ACETYLCHOLINESTERASE"/>
    <property type="match status" value="1"/>
</dbReference>
<evidence type="ECO:0000256" key="4">
    <source>
        <dbReference type="ARBA" id="ARBA00023180"/>
    </source>
</evidence>
<feature type="non-terminal residue" evidence="7">
    <location>
        <position position="457"/>
    </location>
</feature>
<dbReference type="GO" id="GO:0005886">
    <property type="term" value="C:plasma membrane"/>
    <property type="evidence" value="ECO:0007669"/>
    <property type="project" value="TreeGrafter"/>
</dbReference>
<name>A0A7R9QPL4_9ACAR</name>
<dbReference type="EMBL" id="OC919804">
    <property type="protein sequence ID" value="CAD7651920.1"/>
    <property type="molecule type" value="Genomic_DNA"/>
</dbReference>
<dbReference type="InterPro" id="IPR002018">
    <property type="entry name" value="CarbesteraseB"/>
</dbReference>